<dbReference type="InterPro" id="IPR003594">
    <property type="entry name" value="HATPase_dom"/>
</dbReference>
<dbReference type="KEGG" id="sus:Acid_5033"/>
<evidence type="ECO:0000256" key="8">
    <source>
        <dbReference type="ARBA" id="ARBA00022679"/>
    </source>
</evidence>
<dbReference type="Gene3D" id="1.10.287.130">
    <property type="match status" value="1"/>
</dbReference>
<keyword evidence="10 24" id="KW-0418">Kinase</keyword>
<dbReference type="Gene3D" id="6.10.340.10">
    <property type="match status" value="1"/>
</dbReference>
<keyword evidence="21" id="KW-0812">Transmembrane</keyword>
<proteinExistence type="predicted"/>
<dbReference type="PANTHER" id="PTHR44936:SF9">
    <property type="entry name" value="SENSOR PROTEIN CREC"/>
    <property type="match status" value="1"/>
</dbReference>
<organism evidence="24">
    <name type="scientific">Solibacter usitatus (strain Ellin6076)</name>
    <dbReference type="NCBI Taxonomy" id="234267"/>
    <lineage>
        <taxon>Bacteria</taxon>
        <taxon>Pseudomonadati</taxon>
        <taxon>Acidobacteriota</taxon>
        <taxon>Terriglobia</taxon>
        <taxon>Bryobacterales</taxon>
        <taxon>Solibacteraceae</taxon>
        <taxon>Candidatus Solibacter</taxon>
    </lineage>
</organism>
<dbReference type="SMART" id="SM00388">
    <property type="entry name" value="HisKA"/>
    <property type="match status" value="1"/>
</dbReference>
<dbReference type="SUPFAM" id="SSF47384">
    <property type="entry name" value="Homodimeric domain of signal transducing histidine kinase"/>
    <property type="match status" value="1"/>
</dbReference>
<feature type="domain" description="Histidine kinase" evidence="22">
    <location>
        <begin position="250"/>
        <end position="441"/>
    </location>
</feature>
<evidence type="ECO:0000256" key="6">
    <source>
        <dbReference type="ARBA" id="ARBA00022475"/>
    </source>
</evidence>
<dbReference type="EC" id="2.7.13.3" evidence="5"/>
<evidence type="ECO:0000313" key="24">
    <source>
        <dbReference type="EMBL" id="ABJ85988.1"/>
    </source>
</evidence>
<dbReference type="eggNOG" id="COG2770">
    <property type="taxonomic scope" value="Bacteria"/>
</dbReference>
<dbReference type="GO" id="GO:0000155">
    <property type="term" value="F:phosphorelay sensor kinase activity"/>
    <property type="evidence" value="ECO:0007669"/>
    <property type="project" value="InterPro"/>
</dbReference>
<keyword evidence="12" id="KW-0067">ATP-binding</keyword>
<dbReference type="AlphaFoldDB" id="Q01WH7"/>
<evidence type="ECO:0000256" key="11">
    <source>
        <dbReference type="ARBA" id="ARBA00022801"/>
    </source>
</evidence>
<evidence type="ECO:0000256" key="2">
    <source>
        <dbReference type="ARBA" id="ARBA00001936"/>
    </source>
</evidence>
<comment type="subcellular location">
    <subcellularLocation>
        <location evidence="4">Cell membrane</location>
        <topology evidence="4">Multi-pass membrane protein</topology>
    </subcellularLocation>
</comment>
<feature type="domain" description="HAMP" evidence="23">
    <location>
        <begin position="190"/>
        <end position="242"/>
    </location>
</feature>
<dbReference type="InterPro" id="IPR050980">
    <property type="entry name" value="2C_sensor_his_kinase"/>
</dbReference>
<keyword evidence="16" id="KW-0346">Stress response</keyword>
<evidence type="ECO:0000256" key="5">
    <source>
        <dbReference type="ARBA" id="ARBA00012438"/>
    </source>
</evidence>
<sequence precursor="true">MKISLRLRFLLATMAIAGATLTAIALFSSRVTLSEIERVTSPSPAAAPRLDLDTLRGALTDYWNRHHRWTSVELTLHRLAGESAGLLLLSDQTAPIASWPPELAQSRVTLHPDQSLELDGRTAAGETRRMVLRGSPRIALPGGTTLYLLPVESPTAESRSEITRTVNRSLLLAVLLAFTAALIAALLLSRYILRPVRALTTAAGEIAEGRFDRRVPTHGRDEIGRLADTFNTMADRLAHTEQLRRNMVGDISHELRTPLTRMQCQVEAIQDGLAPSTPEALHQLHDQILQLDRLVDDLQDLSLSDAGQLKLTPVPVRLDILIREVATGRPISLEIAPDLPPVLADQRRLRQILENLIAALRRPGEIEVRVQDRGPGIPAEHLARIFERFHRVDDSRTRSTGGTGLGLAIVKHLVEAHGGHVRAEGSPGTGATLIFTLPTLA</sequence>
<evidence type="ECO:0000259" key="23">
    <source>
        <dbReference type="PROSITE" id="PS50885"/>
    </source>
</evidence>
<comment type="cofactor">
    <cofactor evidence="3">
        <name>Mg(2+)</name>
        <dbReference type="ChEBI" id="CHEBI:18420"/>
    </cofactor>
</comment>
<evidence type="ECO:0000256" key="9">
    <source>
        <dbReference type="ARBA" id="ARBA00022741"/>
    </source>
</evidence>
<dbReference type="PRINTS" id="PR00344">
    <property type="entry name" value="BCTRLSENSOR"/>
</dbReference>
<dbReference type="GO" id="GO:0005886">
    <property type="term" value="C:plasma membrane"/>
    <property type="evidence" value="ECO:0007669"/>
    <property type="project" value="UniProtKB-SubCell"/>
</dbReference>
<dbReference type="STRING" id="234267.Acid_5033"/>
<dbReference type="eggNOG" id="COG5002">
    <property type="taxonomic scope" value="Bacteria"/>
</dbReference>
<keyword evidence="8" id="KW-0808">Transferase</keyword>
<dbReference type="InterPro" id="IPR005467">
    <property type="entry name" value="His_kinase_dom"/>
</dbReference>
<keyword evidence="7" id="KW-0597">Phosphoprotein</keyword>
<dbReference type="SUPFAM" id="SSF55874">
    <property type="entry name" value="ATPase domain of HSP90 chaperone/DNA topoisomerase II/histidine kinase"/>
    <property type="match status" value="1"/>
</dbReference>
<dbReference type="CDD" id="cd00082">
    <property type="entry name" value="HisKA"/>
    <property type="match status" value="1"/>
</dbReference>
<dbReference type="SMART" id="SM00387">
    <property type="entry name" value="HATPase_c"/>
    <property type="match status" value="1"/>
</dbReference>
<evidence type="ECO:0000256" key="14">
    <source>
        <dbReference type="ARBA" id="ARBA00022912"/>
    </source>
</evidence>
<dbReference type="HOGENOM" id="CLU_000445_89_6_0"/>
<keyword evidence="11" id="KW-0378">Hydrolase</keyword>
<comment type="cofactor">
    <cofactor evidence="2">
        <name>Mn(2+)</name>
        <dbReference type="ChEBI" id="CHEBI:29035"/>
    </cofactor>
</comment>
<evidence type="ECO:0000256" key="16">
    <source>
        <dbReference type="ARBA" id="ARBA00023016"/>
    </source>
</evidence>
<keyword evidence="9" id="KW-0547">Nucleotide-binding</keyword>
<dbReference type="InterPro" id="IPR004358">
    <property type="entry name" value="Sig_transdc_His_kin-like_C"/>
</dbReference>
<evidence type="ECO:0000256" key="20">
    <source>
        <dbReference type="ARBA" id="ARBA00041776"/>
    </source>
</evidence>
<dbReference type="Pfam" id="PF02518">
    <property type="entry name" value="HATPase_c"/>
    <property type="match status" value="1"/>
</dbReference>
<feature type="transmembrane region" description="Helical" evidence="21">
    <location>
        <begin position="169"/>
        <end position="188"/>
    </location>
</feature>
<dbReference type="CDD" id="cd06225">
    <property type="entry name" value="HAMP"/>
    <property type="match status" value="1"/>
</dbReference>
<dbReference type="CDD" id="cd00075">
    <property type="entry name" value="HATPase"/>
    <property type="match status" value="1"/>
</dbReference>
<keyword evidence="17" id="KW-0843">Virulence</keyword>
<name>Q01WH7_SOLUE</name>
<evidence type="ECO:0000256" key="10">
    <source>
        <dbReference type="ARBA" id="ARBA00022777"/>
    </source>
</evidence>
<keyword evidence="13" id="KW-0460">Magnesium</keyword>
<keyword evidence="21" id="KW-1133">Transmembrane helix</keyword>
<dbReference type="SUPFAM" id="SSF158472">
    <property type="entry name" value="HAMP domain-like"/>
    <property type="match status" value="1"/>
</dbReference>
<keyword evidence="21" id="KW-0472">Membrane</keyword>
<comment type="catalytic activity">
    <reaction evidence="1">
        <text>ATP + protein L-histidine = ADP + protein N-phospho-L-histidine.</text>
        <dbReference type="EC" id="2.7.13.3"/>
    </reaction>
</comment>
<dbReference type="GO" id="GO:0005524">
    <property type="term" value="F:ATP binding"/>
    <property type="evidence" value="ECO:0007669"/>
    <property type="project" value="UniProtKB-KW"/>
</dbReference>
<dbReference type="SMART" id="SM00304">
    <property type="entry name" value="HAMP"/>
    <property type="match status" value="1"/>
</dbReference>
<dbReference type="InterPro" id="IPR003660">
    <property type="entry name" value="HAMP_dom"/>
</dbReference>
<dbReference type="Pfam" id="PF00672">
    <property type="entry name" value="HAMP"/>
    <property type="match status" value="1"/>
</dbReference>
<dbReference type="Pfam" id="PF00512">
    <property type="entry name" value="HisKA"/>
    <property type="match status" value="1"/>
</dbReference>
<evidence type="ECO:0000256" key="17">
    <source>
        <dbReference type="ARBA" id="ARBA00023026"/>
    </source>
</evidence>
<dbReference type="PANTHER" id="PTHR44936">
    <property type="entry name" value="SENSOR PROTEIN CREC"/>
    <property type="match status" value="1"/>
</dbReference>
<evidence type="ECO:0000259" key="22">
    <source>
        <dbReference type="PROSITE" id="PS50109"/>
    </source>
</evidence>
<dbReference type="Gene3D" id="3.30.565.10">
    <property type="entry name" value="Histidine kinase-like ATPase, C-terminal domain"/>
    <property type="match status" value="1"/>
</dbReference>
<dbReference type="InterPro" id="IPR036097">
    <property type="entry name" value="HisK_dim/P_sf"/>
</dbReference>
<evidence type="ECO:0000256" key="15">
    <source>
        <dbReference type="ARBA" id="ARBA00023012"/>
    </source>
</evidence>
<gene>
    <name evidence="24" type="ordered locus">Acid_5033</name>
</gene>
<dbReference type="EMBL" id="CP000473">
    <property type="protein sequence ID" value="ABJ85988.1"/>
    <property type="molecule type" value="Genomic_DNA"/>
</dbReference>
<reference evidence="24" key="1">
    <citation type="submission" date="2006-10" db="EMBL/GenBank/DDBJ databases">
        <title>Complete sequence of Solibacter usitatus Ellin6076.</title>
        <authorList>
            <consortium name="US DOE Joint Genome Institute"/>
            <person name="Copeland A."/>
            <person name="Lucas S."/>
            <person name="Lapidus A."/>
            <person name="Barry K."/>
            <person name="Detter J.C."/>
            <person name="Glavina del Rio T."/>
            <person name="Hammon N."/>
            <person name="Israni S."/>
            <person name="Dalin E."/>
            <person name="Tice H."/>
            <person name="Pitluck S."/>
            <person name="Thompson L.S."/>
            <person name="Brettin T."/>
            <person name="Bruce D."/>
            <person name="Han C."/>
            <person name="Tapia R."/>
            <person name="Gilna P."/>
            <person name="Schmutz J."/>
            <person name="Larimer F."/>
            <person name="Land M."/>
            <person name="Hauser L."/>
            <person name="Kyrpides N."/>
            <person name="Mikhailova N."/>
            <person name="Janssen P.H."/>
            <person name="Kuske C.R."/>
            <person name="Richardson P."/>
        </authorList>
    </citation>
    <scope>NUCLEOTIDE SEQUENCE</scope>
    <source>
        <strain evidence="24">Ellin6076</strain>
    </source>
</reference>
<evidence type="ECO:0000256" key="4">
    <source>
        <dbReference type="ARBA" id="ARBA00004651"/>
    </source>
</evidence>
<keyword evidence="18" id="KW-0464">Manganese</keyword>
<evidence type="ECO:0000256" key="13">
    <source>
        <dbReference type="ARBA" id="ARBA00022842"/>
    </source>
</evidence>
<dbReference type="InterPro" id="IPR036890">
    <property type="entry name" value="HATPase_C_sf"/>
</dbReference>
<dbReference type="FunCoup" id="Q01WH7">
    <property type="interactions" value="347"/>
</dbReference>
<accession>Q01WH7</accession>
<evidence type="ECO:0000256" key="1">
    <source>
        <dbReference type="ARBA" id="ARBA00000085"/>
    </source>
</evidence>
<dbReference type="PROSITE" id="PS50885">
    <property type="entry name" value="HAMP"/>
    <property type="match status" value="1"/>
</dbReference>
<dbReference type="PROSITE" id="PS50109">
    <property type="entry name" value="HIS_KIN"/>
    <property type="match status" value="1"/>
</dbReference>
<keyword evidence="15" id="KW-0902">Two-component regulatory system</keyword>
<evidence type="ECO:0000256" key="3">
    <source>
        <dbReference type="ARBA" id="ARBA00001946"/>
    </source>
</evidence>
<evidence type="ECO:0000256" key="21">
    <source>
        <dbReference type="SAM" id="Phobius"/>
    </source>
</evidence>
<evidence type="ECO:0000256" key="18">
    <source>
        <dbReference type="ARBA" id="ARBA00023211"/>
    </source>
</evidence>
<dbReference type="InterPro" id="IPR003661">
    <property type="entry name" value="HisK_dim/P_dom"/>
</dbReference>
<keyword evidence="14" id="KW-0904">Protein phosphatase</keyword>
<evidence type="ECO:0000256" key="19">
    <source>
        <dbReference type="ARBA" id="ARBA00040454"/>
    </source>
</evidence>
<dbReference type="GO" id="GO:0004721">
    <property type="term" value="F:phosphoprotein phosphatase activity"/>
    <property type="evidence" value="ECO:0007669"/>
    <property type="project" value="UniProtKB-KW"/>
</dbReference>
<evidence type="ECO:0000256" key="7">
    <source>
        <dbReference type="ARBA" id="ARBA00022553"/>
    </source>
</evidence>
<dbReference type="InParanoid" id="Q01WH7"/>
<protein>
    <recommendedName>
        <fullName evidence="19">Signal transduction histidine-protein kinase/phosphatase MprB</fullName>
        <ecNumber evidence="5">2.7.13.3</ecNumber>
    </recommendedName>
    <alternativeName>
        <fullName evidence="20">Mycobacterial persistence regulator B</fullName>
    </alternativeName>
</protein>
<evidence type="ECO:0000256" key="12">
    <source>
        <dbReference type="ARBA" id="ARBA00022840"/>
    </source>
</evidence>
<keyword evidence="6" id="KW-1003">Cell membrane</keyword>